<feature type="compositionally biased region" description="Polar residues" evidence="15">
    <location>
        <begin position="22"/>
        <end position="33"/>
    </location>
</feature>
<evidence type="ECO:0000313" key="20">
    <source>
        <dbReference type="Proteomes" id="UP001459277"/>
    </source>
</evidence>
<proteinExistence type="inferred from homology"/>
<evidence type="ECO:0000256" key="9">
    <source>
        <dbReference type="ARBA" id="ARBA00022989"/>
    </source>
</evidence>
<dbReference type="Pfam" id="PF00890">
    <property type="entry name" value="FAD_binding_2"/>
    <property type="match status" value="1"/>
</dbReference>
<evidence type="ECO:0000256" key="2">
    <source>
        <dbReference type="ARBA" id="ARBA00003842"/>
    </source>
</evidence>
<dbReference type="SUPFAM" id="SSF51905">
    <property type="entry name" value="FAD/NAD(P)-binding domain"/>
    <property type="match status" value="1"/>
</dbReference>
<evidence type="ECO:0000259" key="18">
    <source>
        <dbReference type="Pfam" id="PF05199"/>
    </source>
</evidence>
<evidence type="ECO:0000256" key="14">
    <source>
        <dbReference type="PIRSR" id="PIRSR028937-2"/>
    </source>
</evidence>
<keyword evidence="8 14" id="KW-0274">FAD</keyword>
<dbReference type="PANTHER" id="PTHR46056">
    <property type="entry name" value="LONG-CHAIN-ALCOHOL OXIDASE"/>
    <property type="match status" value="1"/>
</dbReference>
<dbReference type="EC" id="1.1.3.20" evidence="5 12"/>
<feature type="compositionally biased region" description="Basic and acidic residues" evidence="15">
    <location>
        <begin position="34"/>
        <end position="52"/>
    </location>
</feature>
<evidence type="ECO:0000256" key="11">
    <source>
        <dbReference type="ARBA" id="ARBA00023136"/>
    </source>
</evidence>
<evidence type="ECO:0000259" key="17">
    <source>
        <dbReference type="Pfam" id="PF00890"/>
    </source>
</evidence>
<keyword evidence="7" id="KW-0812">Transmembrane</keyword>
<dbReference type="Pfam" id="PF00732">
    <property type="entry name" value="GMC_oxred_N"/>
    <property type="match status" value="1"/>
</dbReference>
<dbReference type="PANTHER" id="PTHR46056:SF10">
    <property type="entry name" value="LONG-CHAIN-ALCOHOL OXIDASE FAO3"/>
    <property type="match status" value="1"/>
</dbReference>
<dbReference type="PIRSF" id="PIRSF028937">
    <property type="entry name" value="Lg_Ch_AO"/>
    <property type="match status" value="1"/>
</dbReference>
<feature type="binding site" evidence="14">
    <location>
        <begin position="273"/>
        <end position="288"/>
    </location>
    <ligand>
        <name>FAD</name>
        <dbReference type="ChEBI" id="CHEBI:57692"/>
    </ligand>
</feature>
<feature type="domain" description="FAD-dependent oxidoreductase 2 FAD-binding" evidence="17">
    <location>
        <begin position="274"/>
        <end position="308"/>
    </location>
</feature>
<gene>
    <name evidence="19" type="ORF">SO802_006647</name>
</gene>
<feature type="domain" description="Glucose-methanol-choline oxidoreductase N-terminal" evidence="16">
    <location>
        <begin position="320"/>
        <end position="541"/>
    </location>
</feature>
<feature type="domain" description="Glucose-methanol-choline oxidoreductase C-terminal" evidence="18">
    <location>
        <begin position="634"/>
        <end position="765"/>
    </location>
</feature>
<keyword evidence="20" id="KW-1185">Reference proteome</keyword>
<comment type="similarity">
    <text evidence="4 12">Belongs to the GMC oxidoreductase family.</text>
</comment>
<dbReference type="InterPro" id="IPR012400">
    <property type="entry name" value="Long_Oxdase"/>
</dbReference>
<comment type="subcellular location">
    <subcellularLocation>
        <location evidence="3 12">Membrane</location>
    </subcellularLocation>
</comment>
<evidence type="ECO:0000259" key="16">
    <source>
        <dbReference type="Pfam" id="PF00732"/>
    </source>
</evidence>
<dbReference type="AlphaFoldDB" id="A0AAW2DN65"/>
<feature type="region of interest" description="Disordered" evidence="15">
    <location>
        <begin position="22"/>
        <end position="52"/>
    </location>
</feature>
<reference evidence="19 20" key="1">
    <citation type="submission" date="2024-01" db="EMBL/GenBank/DDBJ databases">
        <title>A telomere-to-telomere, gap-free genome of sweet tea (Lithocarpus litseifolius).</title>
        <authorList>
            <person name="Zhou J."/>
        </authorList>
    </citation>
    <scope>NUCLEOTIDE SEQUENCE [LARGE SCALE GENOMIC DNA]</scope>
    <source>
        <strain evidence="19">Zhou-2022a</strain>
        <tissue evidence="19">Leaf</tissue>
    </source>
</reference>
<evidence type="ECO:0000313" key="19">
    <source>
        <dbReference type="EMBL" id="KAL0011539.1"/>
    </source>
</evidence>
<evidence type="ECO:0000256" key="8">
    <source>
        <dbReference type="ARBA" id="ARBA00022827"/>
    </source>
</evidence>
<keyword evidence="9" id="KW-1133">Transmembrane helix</keyword>
<evidence type="ECO:0000256" key="15">
    <source>
        <dbReference type="SAM" id="MobiDB-lite"/>
    </source>
</evidence>
<comment type="catalytic activity">
    <reaction evidence="1 12">
        <text>a long-chain primary fatty alcohol + O2 = a long-chain fatty aldehyde + H2O2</text>
        <dbReference type="Rhea" id="RHEA:22756"/>
        <dbReference type="ChEBI" id="CHEBI:15379"/>
        <dbReference type="ChEBI" id="CHEBI:16240"/>
        <dbReference type="ChEBI" id="CHEBI:17176"/>
        <dbReference type="ChEBI" id="CHEBI:77396"/>
        <dbReference type="EC" id="1.1.3.20"/>
    </reaction>
</comment>
<evidence type="ECO:0000256" key="10">
    <source>
        <dbReference type="ARBA" id="ARBA00023002"/>
    </source>
</evidence>
<sequence length="785" mass="85146">MDLLETLIGLIPIGSVGSNGQLSPEFSSTGSISKETEMKRESHPLLRGGRRGDSKYSHGWTAAEMQSLASICEALLPPLTLNSLDGENDQPTEAVQSFYKASGSQFPIPDETAELIGKRAVTEAVILVRVVLGALGTRLGTLLLCGPLCLSNKWPFVFNFSSISLENREKILQKWFRHRFLTPIRAAFFYVKALSLYSFFSLVNENDENPAWEAIGYHVDTDKEPFEVPQKRPLDKGMVETMLETDSTLVQSLAQRGIRAELDPKQNLFKIECDVVVVGSGCGGGVAAAVLACSGHKVIVLEKGNYFTASDYSSLEGPSFEQLYEAGGLLASTDGGVFVLAGSTVGGGSAVNWSACIKTPNTVLREWAEDCKISFFGSPEYLSAMDIVCERIGVTETCVEEGFQNQVLRKGCENLGLKVDYVPRNSSENHYCGSCGYGCREGEKKGSDATWLVDAVDHGAVILTGCKAERFKLEENKSGSKRTKRCLGVIAKTLSNNITKRVEIKAKVTISACGALLTPPLMISSGLKNQNIGRYLHLHPVALAWGYFPESNTDLRGKSYEGGIITSVHDVVGEDSKVRAIIETPSLGPGSFSGLCPWESGLDFKRRMVNYARTSHLMVIIRDSGSGEVKVEGRINYKLDKSDGENLRFGLRQALRILVAAGAVEVGTQRSDGQRLKCKGVSEKEVEEFLEMVSVVEGPLSMVENWTTLTSAHQMSSCRMGADDKEGAVDSNGESWEAEGLFVCDASVLPSAVGVNPMITIQSTAYCMSKRIAESLERVALSKAS</sequence>
<keyword evidence="10 12" id="KW-0560">Oxidoreductase</keyword>
<dbReference type="GO" id="GO:0046577">
    <property type="term" value="F:long-chain-alcohol oxidase activity"/>
    <property type="evidence" value="ECO:0007669"/>
    <property type="project" value="UniProtKB-EC"/>
</dbReference>
<evidence type="ECO:0000256" key="4">
    <source>
        <dbReference type="ARBA" id="ARBA00010790"/>
    </source>
</evidence>
<dbReference type="Pfam" id="PF05199">
    <property type="entry name" value="GMC_oxred_C"/>
    <property type="match status" value="1"/>
</dbReference>
<evidence type="ECO:0000256" key="6">
    <source>
        <dbReference type="ARBA" id="ARBA00022630"/>
    </source>
</evidence>
<keyword evidence="11 12" id="KW-0472">Membrane</keyword>
<dbReference type="Proteomes" id="UP001459277">
    <property type="component" value="Unassembled WGS sequence"/>
</dbReference>
<protein>
    <recommendedName>
        <fullName evidence="5 12">Long-chain-alcohol oxidase</fullName>
        <ecNumber evidence="5 12">1.1.3.20</ecNumber>
    </recommendedName>
</protein>
<organism evidence="19 20">
    <name type="scientific">Lithocarpus litseifolius</name>
    <dbReference type="NCBI Taxonomy" id="425828"/>
    <lineage>
        <taxon>Eukaryota</taxon>
        <taxon>Viridiplantae</taxon>
        <taxon>Streptophyta</taxon>
        <taxon>Embryophyta</taxon>
        <taxon>Tracheophyta</taxon>
        <taxon>Spermatophyta</taxon>
        <taxon>Magnoliopsida</taxon>
        <taxon>eudicotyledons</taxon>
        <taxon>Gunneridae</taxon>
        <taxon>Pentapetalae</taxon>
        <taxon>rosids</taxon>
        <taxon>fabids</taxon>
        <taxon>Fagales</taxon>
        <taxon>Fagaceae</taxon>
        <taxon>Lithocarpus</taxon>
    </lineage>
</organism>
<dbReference type="InterPro" id="IPR003953">
    <property type="entry name" value="FAD-dep_OxRdtase_2_FAD-bd"/>
</dbReference>
<accession>A0AAW2DN65</accession>
<evidence type="ECO:0000256" key="5">
    <source>
        <dbReference type="ARBA" id="ARBA00013125"/>
    </source>
</evidence>
<comment type="function">
    <text evidence="2 12">Long-chain fatty alcohol oxidase involved in the omega-oxidation pathway of lipid degradation.</text>
</comment>
<comment type="caution">
    <text evidence="19">The sequence shown here is derived from an EMBL/GenBank/DDBJ whole genome shotgun (WGS) entry which is preliminary data.</text>
</comment>
<evidence type="ECO:0000256" key="1">
    <source>
        <dbReference type="ARBA" id="ARBA00000920"/>
    </source>
</evidence>
<dbReference type="Gene3D" id="3.50.50.60">
    <property type="entry name" value="FAD/NAD(P)-binding domain"/>
    <property type="match status" value="2"/>
</dbReference>
<evidence type="ECO:0000256" key="13">
    <source>
        <dbReference type="PIRSR" id="PIRSR028937-1"/>
    </source>
</evidence>
<evidence type="ECO:0000256" key="7">
    <source>
        <dbReference type="ARBA" id="ARBA00022692"/>
    </source>
</evidence>
<evidence type="ECO:0000256" key="12">
    <source>
        <dbReference type="PIRNR" id="PIRNR028937"/>
    </source>
</evidence>
<evidence type="ECO:0000256" key="3">
    <source>
        <dbReference type="ARBA" id="ARBA00004370"/>
    </source>
</evidence>
<dbReference type="InterPro" id="IPR007867">
    <property type="entry name" value="GMC_OxRtase_C"/>
</dbReference>
<dbReference type="EMBL" id="JAZDWU010000002">
    <property type="protein sequence ID" value="KAL0011539.1"/>
    <property type="molecule type" value="Genomic_DNA"/>
</dbReference>
<dbReference type="InterPro" id="IPR000172">
    <property type="entry name" value="GMC_OxRdtase_N"/>
</dbReference>
<dbReference type="InterPro" id="IPR036188">
    <property type="entry name" value="FAD/NAD-bd_sf"/>
</dbReference>
<keyword evidence="6" id="KW-0285">Flavoprotein</keyword>
<feature type="active site" description="Proton acceptor" evidence="13">
    <location>
        <position position="713"/>
    </location>
</feature>
<dbReference type="GO" id="GO:0050660">
    <property type="term" value="F:flavin adenine dinucleotide binding"/>
    <property type="evidence" value="ECO:0007669"/>
    <property type="project" value="InterPro"/>
</dbReference>
<name>A0AAW2DN65_9ROSI</name>
<dbReference type="GO" id="GO:0016020">
    <property type="term" value="C:membrane"/>
    <property type="evidence" value="ECO:0007669"/>
    <property type="project" value="UniProtKB-SubCell"/>
</dbReference>